<feature type="domain" description="RNA polymerase sigma factor 54 DNA-binding" evidence="10">
    <location>
        <begin position="339"/>
        <end position="497"/>
    </location>
</feature>
<dbReference type="GO" id="GO:0016779">
    <property type="term" value="F:nucleotidyltransferase activity"/>
    <property type="evidence" value="ECO:0007669"/>
    <property type="project" value="UniProtKB-KW"/>
</dbReference>
<proteinExistence type="inferred from homology"/>
<evidence type="ECO:0000313" key="12">
    <source>
        <dbReference type="EMBL" id="RXK59621.1"/>
    </source>
</evidence>
<feature type="compositionally biased region" description="Acidic residues" evidence="9">
    <location>
        <begin position="40"/>
        <end position="99"/>
    </location>
</feature>
<dbReference type="PROSITE" id="PS00718">
    <property type="entry name" value="SIGMA54_2"/>
    <property type="match status" value="1"/>
</dbReference>
<keyword evidence="4" id="KW-0548">Nucleotidyltransferase</keyword>
<name>A0A4Q1CHD9_9BACT</name>
<feature type="region of interest" description="Disordered" evidence="9">
    <location>
        <begin position="36"/>
        <end position="117"/>
    </location>
</feature>
<dbReference type="InterPro" id="IPR038709">
    <property type="entry name" value="RpoN_core-bd_sf"/>
</dbReference>
<gene>
    <name evidence="12" type="primary">rpoN</name>
    <name evidence="12" type="ORF">ESA94_11155</name>
</gene>
<evidence type="ECO:0000256" key="4">
    <source>
        <dbReference type="ARBA" id="ARBA00022695"/>
    </source>
</evidence>
<evidence type="ECO:0000313" key="13">
    <source>
        <dbReference type="Proteomes" id="UP000290204"/>
    </source>
</evidence>
<organism evidence="12 13">
    <name type="scientific">Lacibacter luteus</name>
    <dbReference type="NCBI Taxonomy" id="2508719"/>
    <lineage>
        <taxon>Bacteria</taxon>
        <taxon>Pseudomonadati</taxon>
        <taxon>Bacteroidota</taxon>
        <taxon>Chitinophagia</taxon>
        <taxon>Chitinophagales</taxon>
        <taxon>Chitinophagaceae</taxon>
        <taxon>Lacibacter</taxon>
    </lineage>
</organism>
<dbReference type="GO" id="GO:0006352">
    <property type="term" value="P:DNA-templated transcription initiation"/>
    <property type="evidence" value="ECO:0007669"/>
    <property type="project" value="InterPro"/>
</dbReference>
<protein>
    <submittedName>
        <fullName evidence="12">RNA polymerase sigma-54 factor</fullName>
    </submittedName>
</protein>
<evidence type="ECO:0000256" key="2">
    <source>
        <dbReference type="ARBA" id="ARBA00022478"/>
    </source>
</evidence>
<dbReference type="Pfam" id="PF04963">
    <property type="entry name" value="Sigma54_CBD"/>
    <property type="match status" value="1"/>
</dbReference>
<dbReference type="PROSITE" id="PS50044">
    <property type="entry name" value="SIGMA54_3"/>
    <property type="match status" value="1"/>
</dbReference>
<dbReference type="PRINTS" id="PR00045">
    <property type="entry name" value="SIGMA54FCT"/>
</dbReference>
<dbReference type="Gene3D" id="1.10.10.60">
    <property type="entry name" value="Homeodomain-like"/>
    <property type="match status" value="1"/>
</dbReference>
<evidence type="ECO:0000256" key="7">
    <source>
        <dbReference type="ARBA" id="ARBA00023125"/>
    </source>
</evidence>
<dbReference type="Proteomes" id="UP000290204">
    <property type="component" value="Unassembled WGS sequence"/>
</dbReference>
<keyword evidence="2" id="KW-0240">DNA-directed RNA polymerase</keyword>
<keyword evidence="5" id="KW-0805">Transcription regulation</keyword>
<evidence type="ECO:0000259" key="10">
    <source>
        <dbReference type="Pfam" id="PF04552"/>
    </source>
</evidence>
<evidence type="ECO:0000256" key="1">
    <source>
        <dbReference type="ARBA" id="ARBA00008798"/>
    </source>
</evidence>
<dbReference type="InterPro" id="IPR007634">
    <property type="entry name" value="RNA_pol_sigma_54_DNA-bd"/>
</dbReference>
<dbReference type="PANTHER" id="PTHR32248:SF4">
    <property type="entry name" value="RNA POLYMERASE SIGMA-54 FACTOR"/>
    <property type="match status" value="1"/>
</dbReference>
<evidence type="ECO:0000256" key="3">
    <source>
        <dbReference type="ARBA" id="ARBA00022679"/>
    </source>
</evidence>
<dbReference type="InterPro" id="IPR007046">
    <property type="entry name" value="RNA_pol_sigma_54_core-bd"/>
</dbReference>
<evidence type="ECO:0000256" key="5">
    <source>
        <dbReference type="ARBA" id="ARBA00023015"/>
    </source>
</evidence>
<keyword evidence="3" id="KW-0808">Transferase</keyword>
<evidence type="ECO:0000256" key="6">
    <source>
        <dbReference type="ARBA" id="ARBA00023082"/>
    </source>
</evidence>
<dbReference type="GO" id="GO:0000428">
    <property type="term" value="C:DNA-directed RNA polymerase complex"/>
    <property type="evidence" value="ECO:0007669"/>
    <property type="project" value="UniProtKB-KW"/>
</dbReference>
<keyword evidence="13" id="KW-1185">Reference proteome</keyword>
<dbReference type="PANTHER" id="PTHR32248">
    <property type="entry name" value="RNA POLYMERASE SIGMA-54 FACTOR"/>
    <property type="match status" value="1"/>
</dbReference>
<dbReference type="GO" id="GO:0016987">
    <property type="term" value="F:sigma factor activity"/>
    <property type="evidence" value="ECO:0007669"/>
    <property type="project" value="UniProtKB-KW"/>
</dbReference>
<reference evidence="12 13" key="1">
    <citation type="submission" date="2019-01" db="EMBL/GenBank/DDBJ databases">
        <title>Lacibacter sp. strain TTM-7.</title>
        <authorList>
            <person name="Chen W.-M."/>
        </authorList>
    </citation>
    <scope>NUCLEOTIDE SEQUENCE [LARGE SCALE GENOMIC DNA]</scope>
    <source>
        <strain evidence="12 13">TTM-7</strain>
    </source>
</reference>
<comment type="similarity">
    <text evidence="1">Belongs to the sigma-54 factor family.</text>
</comment>
<evidence type="ECO:0000256" key="9">
    <source>
        <dbReference type="SAM" id="MobiDB-lite"/>
    </source>
</evidence>
<keyword evidence="8" id="KW-0804">Transcription</keyword>
<accession>A0A4Q1CHD9</accession>
<comment type="caution">
    <text evidence="12">The sequence shown here is derived from an EMBL/GenBank/DDBJ whole genome shotgun (WGS) entry which is preliminary data.</text>
</comment>
<dbReference type="GO" id="GO:0003677">
    <property type="term" value="F:DNA binding"/>
    <property type="evidence" value="ECO:0007669"/>
    <property type="project" value="UniProtKB-KW"/>
</dbReference>
<dbReference type="Pfam" id="PF00309">
    <property type="entry name" value="Sigma54_AID"/>
    <property type="match status" value="1"/>
</dbReference>
<feature type="compositionally biased region" description="Basic and acidic residues" evidence="9">
    <location>
        <begin position="100"/>
        <end position="116"/>
    </location>
</feature>
<dbReference type="NCBIfam" id="TIGR02395">
    <property type="entry name" value="rpoN_sigma"/>
    <property type="match status" value="1"/>
</dbReference>
<keyword evidence="6" id="KW-0731">Sigma factor</keyword>
<dbReference type="GO" id="GO:0001216">
    <property type="term" value="F:DNA-binding transcription activator activity"/>
    <property type="evidence" value="ECO:0007669"/>
    <property type="project" value="InterPro"/>
</dbReference>
<dbReference type="EMBL" id="SDHW01000003">
    <property type="protein sequence ID" value="RXK59621.1"/>
    <property type="molecule type" value="Genomic_DNA"/>
</dbReference>
<keyword evidence="7" id="KW-0238">DNA-binding</keyword>
<dbReference type="PIRSF" id="PIRSF000774">
    <property type="entry name" value="RpoN"/>
    <property type="match status" value="1"/>
</dbReference>
<dbReference type="AlphaFoldDB" id="A0A4Q1CHD9"/>
<dbReference type="Gene3D" id="1.10.10.1330">
    <property type="entry name" value="RNA polymerase sigma-54 factor, core-binding domain"/>
    <property type="match status" value="1"/>
</dbReference>
<sequence>MALSQGLHQKLLQKLSPQQIQLMKLLQVPTANLEERIKEELEENPALEQSNEENDDQAMEEPKDEFDSSDEEDYDLDGSEDEYENIDIAEYVSDSDDDIADYRTRDDNYGDHEEQKTTPVKLETSFYELLLQQLGMLKLDEKRSVIAEQIVGSIDDDGYLRRENSAIVNDLAFRQNIDSSEQEVEDIILLIQQFDPPGICARDLQECLLIQLRHKQKNNSSKDLEQAIVILEKYFDEFTKKHYEKIQRSLSLTDEDLKAIIQQIIKLNPKPGGNVGEVNKAETYIVPDFFILNNNGKLELTLNSRNAPDLRISEGYRDMLKEYDRGSKKDKRQKEAVLFIKQKIDAAKWFIDAIKQRQNTLLHTMSAIMQHQEEFFLTGDETNLRPMILKDIAEKTDLDISTVSRVANSKFVQTEFGTYRLKFFFSESLSTESGEEVSTREVKKILFDLVEAEEKRKPLSDERLTELLQEKGYNIARRTVAKYREQLNIPVARLRKQL</sequence>
<evidence type="ECO:0000259" key="11">
    <source>
        <dbReference type="Pfam" id="PF04963"/>
    </source>
</evidence>
<dbReference type="InterPro" id="IPR000394">
    <property type="entry name" value="RNA_pol_sigma_54"/>
</dbReference>
<dbReference type="OrthoDB" id="9814402at2"/>
<dbReference type="Pfam" id="PF04552">
    <property type="entry name" value="Sigma54_DBD"/>
    <property type="match status" value="1"/>
</dbReference>
<evidence type="ECO:0000256" key="8">
    <source>
        <dbReference type="ARBA" id="ARBA00023163"/>
    </source>
</evidence>
<feature type="domain" description="RNA polymerase sigma factor 54 core-binding" evidence="11">
    <location>
        <begin position="123"/>
        <end position="316"/>
    </location>
</feature>
<dbReference type="RefSeq" id="WP_129130994.1">
    <property type="nucleotide sequence ID" value="NZ_SDHW01000003.1"/>
</dbReference>